<dbReference type="PIRSF" id="PIRSF002599">
    <property type="entry name" value="Cold_shock_A"/>
    <property type="match status" value="1"/>
</dbReference>
<name>A0A0U3GSC1_9FLAO</name>
<dbReference type="GO" id="GO:0003676">
    <property type="term" value="F:nucleic acid binding"/>
    <property type="evidence" value="ECO:0007669"/>
    <property type="project" value="InterPro"/>
</dbReference>
<evidence type="ECO:0000313" key="1">
    <source>
        <dbReference type="EMBL" id="ALU25584.1"/>
    </source>
</evidence>
<dbReference type="RefSeq" id="WP_006257968.1">
    <property type="nucleotide sequence ID" value="NZ_BCMQ01000002.1"/>
</dbReference>
<dbReference type="eggNOG" id="COG3326">
    <property type="taxonomic scope" value="Bacteria"/>
</dbReference>
<dbReference type="GeneID" id="66974242"/>
<dbReference type="EMBL" id="CP013690">
    <property type="protein sequence ID" value="ALU25584.1"/>
    <property type="molecule type" value="Genomic_DNA"/>
</dbReference>
<accession>A0A0U3GSC1</accession>
<dbReference type="InterPro" id="IPR010718">
    <property type="entry name" value="DUF1294"/>
</dbReference>
<reference evidence="1 2" key="1">
    <citation type="journal article" date="2016" name="J. Zhejiang Univ. Sci. B">
        <title>Antibiotic resistance mechanisms of Myroides sp.</title>
        <authorList>
            <person name="Hu S."/>
            <person name="Yuan S."/>
            <person name="Qu H."/>
            <person name="Jiang T."/>
            <person name="Zhou Y."/>
            <person name="Wang M."/>
            <person name="Ming D."/>
        </authorList>
    </citation>
    <scope>NUCLEOTIDE SEQUENCE [LARGE SCALE GENOMIC DNA]</scope>
    <source>
        <strain evidence="1 2">PR63039</strain>
    </source>
</reference>
<dbReference type="Pfam" id="PF06961">
    <property type="entry name" value="DUF1294"/>
    <property type="match status" value="1"/>
</dbReference>
<protein>
    <submittedName>
        <fullName evidence="1">Uncharacterized protein</fullName>
    </submittedName>
</protein>
<dbReference type="InterPro" id="IPR012156">
    <property type="entry name" value="Cold_shock_CspA"/>
</dbReference>
<dbReference type="KEGG" id="mod:AS202_05275"/>
<evidence type="ECO:0000313" key="2">
    <source>
        <dbReference type="Proteomes" id="UP000069030"/>
    </source>
</evidence>
<dbReference type="AlphaFoldDB" id="A0A0U3GSC1"/>
<gene>
    <name evidence="1" type="ORF">AS202_05275</name>
</gene>
<proteinExistence type="predicted"/>
<sequence>MKFLFLYLLIINYLAFSMFAFDKEQAIKNKRRVSEKNLLSLCFFGGTLGAWIAMKKLRHKISKDSFKLKFYAILAIQVALFFIVFKR</sequence>
<dbReference type="Proteomes" id="UP000069030">
    <property type="component" value="Chromosome"/>
</dbReference>
<organism evidence="1 2">
    <name type="scientific">Myroides odoratimimus</name>
    <dbReference type="NCBI Taxonomy" id="76832"/>
    <lineage>
        <taxon>Bacteria</taxon>
        <taxon>Pseudomonadati</taxon>
        <taxon>Bacteroidota</taxon>
        <taxon>Flavobacteriia</taxon>
        <taxon>Flavobacteriales</taxon>
        <taxon>Flavobacteriaceae</taxon>
        <taxon>Myroides</taxon>
    </lineage>
</organism>